<accession>A0A9D1L8L4</accession>
<dbReference type="InterPro" id="IPR052549">
    <property type="entry name" value="SpmB"/>
</dbReference>
<dbReference type="Proteomes" id="UP000824091">
    <property type="component" value="Unassembled WGS sequence"/>
</dbReference>
<organism evidence="3 4">
    <name type="scientific">Candidatus Fimisoma avicola</name>
    <dbReference type="NCBI Taxonomy" id="2840826"/>
    <lineage>
        <taxon>Bacteria</taxon>
        <taxon>Bacillati</taxon>
        <taxon>Bacillota</taxon>
        <taxon>Clostridia</taxon>
        <taxon>Eubacteriales</taxon>
        <taxon>Candidatus Fimisoma</taxon>
    </lineage>
</organism>
<evidence type="ECO:0000313" key="3">
    <source>
        <dbReference type="EMBL" id="HIU27936.1"/>
    </source>
</evidence>
<dbReference type="GO" id="GO:0005886">
    <property type="term" value="C:plasma membrane"/>
    <property type="evidence" value="ECO:0007669"/>
    <property type="project" value="TreeGrafter"/>
</dbReference>
<dbReference type="PANTHER" id="PTHR35793:SF2">
    <property type="entry name" value="INNER MEMBRANE PROTEIN YJIG"/>
    <property type="match status" value="1"/>
</dbReference>
<evidence type="ECO:0000259" key="2">
    <source>
        <dbReference type="Pfam" id="PF07670"/>
    </source>
</evidence>
<feature type="transmembrane region" description="Helical" evidence="1">
    <location>
        <begin position="6"/>
        <end position="26"/>
    </location>
</feature>
<reference evidence="3" key="1">
    <citation type="submission" date="2020-10" db="EMBL/GenBank/DDBJ databases">
        <authorList>
            <person name="Gilroy R."/>
        </authorList>
    </citation>
    <scope>NUCLEOTIDE SEQUENCE</scope>
    <source>
        <strain evidence="3">11300</strain>
    </source>
</reference>
<evidence type="ECO:0000313" key="4">
    <source>
        <dbReference type="Proteomes" id="UP000824091"/>
    </source>
</evidence>
<feature type="transmembrane region" description="Helical" evidence="1">
    <location>
        <begin position="47"/>
        <end position="69"/>
    </location>
</feature>
<sequence length="175" mass="18675">MADIFSFLSTGFIPLMAAIIVGHGIFCKAPIYDYFIEGARSGLKTAVEILPFLIGIFIAVNCLTSSGILNMINAVLSPVLGFLNVPAQLLPLVFLRAISGSGSLIILQDVLRTVGPDSYAGRVACVMTGGCETVIYVLALYFGVTHVKKMRHALKGGLIGYITGIVISFVICRFI</sequence>
<evidence type="ECO:0000256" key="1">
    <source>
        <dbReference type="SAM" id="Phobius"/>
    </source>
</evidence>
<reference evidence="3" key="2">
    <citation type="journal article" date="2021" name="PeerJ">
        <title>Extensive microbial diversity within the chicken gut microbiome revealed by metagenomics and culture.</title>
        <authorList>
            <person name="Gilroy R."/>
            <person name="Ravi A."/>
            <person name="Getino M."/>
            <person name="Pursley I."/>
            <person name="Horton D.L."/>
            <person name="Alikhan N.F."/>
            <person name="Baker D."/>
            <person name="Gharbi K."/>
            <person name="Hall N."/>
            <person name="Watson M."/>
            <person name="Adriaenssens E.M."/>
            <person name="Foster-Nyarko E."/>
            <person name="Jarju S."/>
            <person name="Secka A."/>
            <person name="Antonio M."/>
            <person name="Oren A."/>
            <person name="Chaudhuri R.R."/>
            <person name="La Ragione R."/>
            <person name="Hildebrand F."/>
            <person name="Pallen M.J."/>
        </authorList>
    </citation>
    <scope>NUCLEOTIDE SEQUENCE</scope>
    <source>
        <strain evidence="3">11300</strain>
    </source>
</reference>
<dbReference type="Pfam" id="PF07670">
    <property type="entry name" value="Gate"/>
    <property type="match status" value="1"/>
</dbReference>
<proteinExistence type="predicted"/>
<feature type="transmembrane region" description="Helical" evidence="1">
    <location>
        <begin position="156"/>
        <end position="174"/>
    </location>
</feature>
<keyword evidence="1" id="KW-0812">Transmembrane</keyword>
<feature type="domain" description="Nucleoside transporter/FeoB GTPase Gate" evidence="2">
    <location>
        <begin position="47"/>
        <end position="145"/>
    </location>
</feature>
<feature type="transmembrane region" description="Helical" evidence="1">
    <location>
        <begin position="119"/>
        <end position="144"/>
    </location>
</feature>
<dbReference type="InterPro" id="IPR011642">
    <property type="entry name" value="Gate_dom"/>
</dbReference>
<comment type="caution">
    <text evidence="3">The sequence shown here is derived from an EMBL/GenBank/DDBJ whole genome shotgun (WGS) entry which is preliminary data.</text>
</comment>
<dbReference type="PANTHER" id="PTHR35793">
    <property type="entry name" value="INNER MEMBRANE PROTEIN YJIG"/>
    <property type="match status" value="1"/>
</dbReference>
<dbReference type="EMBL" id="DVMO01000090">
    <property type="protein sequence ID" value="HIU27936.1"/>
    <property type="molecule type" value="Genomic_DNA"/>
</dbReference>
<name>A0A9D1L8L4_9FIRM</name>
<protein>
    <submittedName>
        <fullName evidence="3">Spore maturation protein</fullName>
    </submittedName>
</protein>
<keyword evidence="1" id="KW-0472">Membrane</keyword>
<keyword evidence="1" id="KW-1133">Transmembrane helix</keyword>
<gene>
    <name evidence="3" type="ORF">IAD16_06125</name>
</gene>
<dbReference type="AlphaFoldDB" id="A0A9D1L8L4"/>